<reference evidence="2 3" key="1">
    <citation type="journal article" date="2018" name="J. Allergy Clin. Immunol.">
        <title>High-quality assembly of Dermatophagoides pteronyssinus genome and transcriptome reveals a wide range of novel allergens.</title>
        <authorList>
            <person name="Liu X.Y."/>
            <person name="Yang K.Y."/>
            <person name="Wang M.Q."/>
            <person name="Kwok J.S."/>
            <person name="Zeng X."/>
            <person name="Yang Z."/>
            <person name="Xiao X.J."/>
            <person name="Lau C.P."/>
            <person name="Li Y."/>
            <person name="Huang Z.M."/>
            <person name="Ba J.G."/>
            <person name="Yim A.K."/>
            <person name="Ouyang C.Y."/>
            <person name="Ngai S.M."/>
            <person name="Chan T.F."/>
            <person name="Leung E.L."/>
            <person name="Liu L."/>
            <person name="Liu Z.G."/>
            <person name="Tsui S.K."/>
        </authorList>
    </citation>
    <scope>NUCLEOTIDE SEQUENCE [LARGE SCALE GENOMIC DNA]</scope>
    <source>
        <strain evidence="2">Derp</strain>
    </source>
</reference>
<keyword evidence="1" id="KW-0732">Signal</keyword>
<proteinExistence type="predicted"/>
<accession>A0ABQ8IS82</accession>
<comment type="caution">
    <text evidence="2">The sequence shown here is derived from an EMBL/GenBank/DDBJ whole genome shotgun (WGS) entry which is preliminary data.</text>
</comment>
<feature type="signal peptide" evidence="1">
    <location>
        <begin position="1"/>
        <end position="22"/>
    </location>
</feature>
<keyword evidence="3" id="KW-1185">Reference proteome</keyword>
<dbReference type="Proteomes" id="UP000887458">
    <property type="component" value="Unassembled WGS sequence"/>
</dbReference>
<feature type="chain" id="PRO_5046496849" evidence="1">
    <location>
        <begin position="23"/>
        <end position="110"/>
    </location>
</feature>
<gene>
    <name evidence="2" type="ORF">DERP_006865</name>
</gene>
<name>A0ABQ8IS82_DERPT</name>
<dbReference type="EMBL" id="NJHN03000123">
    <property type="protein sequence ID" value="KAH9413179.1"/>
    <property type="molecule type" value="Genomic_DNA"/>
</dbReference>
<sequence length="110" mass="12087">MKYMKKFLIPSVLIIRADCVDGCCCKNVLGRIIFILPATSVDNRLDGPTIGPETENDPYGLIIITPVEGFVTIFVAVFVAVGSNTGFIELLFDDDELDTAISEEKEKTQN</sequence>
<evidence type="ECO:0000313" key="3">
    <source>
        <dbReference type="Proteomes" id="UP000887458"/>
    </source>
</evidence>
<organism evidence="2 3">
    <name type="scientific">Dermatophagoides pteronyssinus</name>
    <name type="common">European house dust mite</name>
    <dbReference type="NCBI Taxonomy" id="6956"/>
    <lineage>
        <taxon>Eukaryota</taxon>
        <taxon>Metazoa</taxon>
        <taxon>Ecdysozoa</taxon>
        <taxon>Arthropoda</taxon>
        <taxon>Chelicerata</taxon>
        <taxon>Arachnida</taxon>
        <taxon>Acari</taxon>
        <taxon>Acariformes</taxon>
        <taxon>Sarcoptiformes</taxon>
        <taxon>Astigmata</taxon>
        <taxon>Psoroptidia</taxon>
        <taxon>Analgoidea</taxon>
        <taxon>Pyroglyphidae</taxon>
        <taxon>Dermatophagoidinae</taxon>
        <taxon>Dermatophagoides</taxon>
    </lineage>
</organism>
<evidence type="ECO:0000313" key="2">
    <source>
        <dbReference type="EMBL" id="KAH9413179.1"/>
    </source>
</evidence>
<evidence type="ECO:0000256" key="1">
    <source>
        <dbReference type="SAM" id="SignalP"/>
    </source>
</evidence>
<reference evidence="2 3" key="2">
    <citation type="journal article" date="2022" name="Mol. Biol. Evol.">
        <title>Comparative Genomics Reveals Insights into the Divergent Evolution of Astigmatic Mites and Household Pest Adaptations.</title>
        <authorList>
            <person name="Xiong Q."/>
            <person name="Wan A.T."/>
            <person name="Liu X."/>
            <person name="Fung C.S."/>
            <person name="Xiao X."/>
            <person name="Malainual N."/>
            <person name="Hou J."/>
            <person name="Wang L."/>
            <person name="Wang M."/>
            <person name="Yang K.Y."/>
            <person name="Cui Y."/>
            <person name="Leung E.L."/>
            <person name="Nong W."/>
            <person name="Shin S.K."/>
            <person name="Au S.W."/>
            <person name="Jeong K.Y."/>
            <person name="Chew F.T."/>
            <person name="Hui J.H."/>
            <person name="Leung T.F."/>
            <person name="Tungtrongchitr A."/>
            <person name="Zhong N."/>
            <person name="Liu Z."/>
            <person name="Tsui S.K."/>
        </authorList>
    </citation>
    <scope>NUCLEOTIDE SEQUENCE [LARGE SCALE GENOMIC DNA]</scope>
    <source>
        <strain evidence="2">Derp</strain>
    </source>
</reference>
<protein>
    <submittedName>
        <fullName evidence="2">Uncharacterized protein</fullName>
    </submittedName>
</protein>